<evidence type="ECO:0000256" key="2">
    <source>
        <dbReference type="ARBA" id="ARBA00022448"/>
    </source>
</evidence>
<dbReference type="OrthoDB" id="17725at2759"/>
<evidence type="ECO:0000256" key="3">
    <source>
        <dbReference type="ARBA" id="ARBA00022692"/>
    </source>
</evidence>
<keyword evidence="5" id="KW-0406">Ion transport</keyword>
<evidence type="ECO:0000259" key="8">
    <source>
        <dbReference type="Pfam" id="PF01794"/>
    </source>
</evidence>
<sequence length="226" mass="25704">MKNKWYYECCSPLLQKAKFRRSGGVLVIPTTGWILMAILPFLLDFTTKFNLIGLFAGVPHEKLQVYHQWLAWIMYITSLIHTFPFIISNIKHGTMELNYWTKSYYWTGIAALVPQLHCNFCLTSWDYIWASAGVYFFPWFACVGLTLIHNGMGQKVMLELLPNHMVKNRPLRVILDGPYSGVHGSLCMFDHTVLLAGSSGASFTVLLLLDLVQGLKENMTCDQGLS</sequence>
<protein>
    <recommendedName>
        <fullName evidence="8">Ferric oxidoreductase domain-containing protein</fullName>
    </recommendedName>
</protein>
<dbReference type="GO" id="GO:0015677">
    <property type="term" value="P:copper ion import"/>
    <property type="evidence" value="ECO:0007669"/>
    <property type="project" value="TreeGrafter"/>
</dbReference>
<keyword evidence="3 7" id="KW-0812">Transmembrane</keyword>
<accession>A0A5C3M389</accession>
<dbReference type="EMBL" id="ML213598">
    <property type="protein sequence ID" value="TFK39662.1"/>
    <property type="molecule type" value="Genomic_DNA"/>
</dbReference>
<keyword evidence="6 7" id="KW-0472">Membrane</keyword>
<evidence type="ECO:0000256" key="5">
    <source>
        <dbReference type="ARBA" id="ARBA00023065"/>
    </source>
</evidence>
<dbReference type="GO" id="GO:0005886">
    <property type="term" value="C:plasma membrane"/>
    <property type="evidence" value="ECO:0007669"/>
    <property type="project" value="TreeGrafter"/>
</dbReference>
<comment type="subcellular location">
    <subcellularLocation>
        <location evidence="1">Membrane</location>
        <topology evidence="1">Multi-pass membrane protein</topology>
    </subcellularLocation>
</comment>
<dbReference type="STRING" id="68775.A0A5C3M389"/>
<dbReference type="InterPro" id="IPR013130">
    <property type="entry name" value="Fe3_Rdtase_TM_dom"/>
</dbReference>
<proteinExistence type="predicted"/>
<evidence type="ECO:0000256" key="7">
    <source>
        <dbReference type="SAM" id="Phobius"/>
    </source>
</evidence>
<dbReference type="InterPro" id="IPR039261">
    <property type="entry name" value="FNR_nucleotide-bd"/>
</dbReference>
<name>A0A5C3M389_9AGAR</name>
<dbReference type="AlphaFoldDB" id="A0A5C3M389"/>
<dbReference type="InterPro" id="IPR051410">
    <property type="entry name" value="Ferric/Cupric_Reductase"/>
</dbReference>
<keyword evidence="2" id="KW-0813">Transport</keyword>
<feature type="transmembrane region" description="Helical" evidence="7">
    <location>
        <begin position="128"/>
        <end position="148"/>
    </location>
</feature>
<organism evidence="9 10">
    <name type="scientific">Crucibulum laeve</name>
    <dbReference type="NCBI Taxonomy" id="68775"/>
    <lineage>
        <taxon>Eukaryota</taxon>
        <taxon>Fungi</taxon>
        <taxon>Dikarya</taxon>
        <taxon>Basidiomycota</taxon>
        <taxon>Agaricomycotina</taxon>
        <taxon>Agaricomycetes</taxon>
        <taxon>Agaricomycetidae</taxon>
        <taxon>Agaricales</taxon>
        <taxon>Agaricineae</taxon>
        <taxon>Nidulariaceae</taxon>
        <taxon>Crucibulum</taxon>
    </lineage>
</organism>
<keyword evidence="4 7" id="KW-1133">Transmembrane helix</keyword>
<evidence type="ECO:0000313" key="9">
    <source>
        <dbReference type="EMBL" id="TFK39662.1"/>
    </source>
</evidence>
<gene>
    <name evidence="9" type="ORF">BDQ12DRAFT_664898</name>
</gene>
<dbReference type="Gene3D" id="3.40.50.80">
    <property type="entry name" value="Nucleotide-binding domain of ferredoxin-NADP reductase (FNR) module"/>
    <property type="match status" value="1"/>
</dbReference>
<dbReference type="Proteomes" id="UP000308652">
    <property type="component" value="Unassembled WGS sequence"/>
</dbReference>
<evidence type="ECO:0000313" key="10">
    <source>
        <dbReference type="Proteomes" id="UP000308652"/>
    </source>
</evidence>
<keyword evidence="10" id="KW-1185">Reference proteome</keyword>
<evidence type="ECO:0000256" key="1">
    <source>
        <dbReference type="ARBA" id="ARBA00004141"/>
    </source>
</evidence>
<feature type="transmembrane region" description="Helical" evidence="7">
    <location>
        <begin position="69"/>
        <end position="87"/>
    </location>
</feature>
<feature type="transmembrane region" description="Helical" evidence="7">
    <location>
        <begin position="23"/>
        <end position="43"/>
    </location>
</feature>
<dbReference type="GO" id="GO:0006879">
    <property type="term" value="P:intracellular iron ion homeostasis"/>
    <property type="evidence" value="ECO:0007669"/>
    <property type="project" value="TreeGrafter"/>
</dbReference>
<dbReference type="GO" id="GO:0006826">
    <property type="term" value="P:iron ion transport"/>
    <property type="evidence" value="ECO:0007669"/>
    <property type="project" value="TreeGrafter"/>
</dbReference>
<feature type="domain" description="Ferric oxidoreductase" evidence="8">
    <location>
        <begin position="31"/>
        <end position="129"/>
    </location>
</feature>
<evidence type="ECO:0000256" key="6">
    <source>
        <dbReference type="ARBA" id="ARBA00023136"/>
    </source>
</evidence>
<dbReference type="GO" id="GO:0000293">
    <property type="term" value="F:ferric-chelate reductase activity"/>
    <property type="evidence" value="ECO:0007669"/>
    <property type="project" value="TreeGrafter"/>
</dbReference>
<reference evidence="9 10" key="1">
    <citation type="journal article" date="2019" name="Nat. Ecol. Evol.">
        <title>Megaphylogeny resolves global patterns of mushroom evolution.</title>
        <authorList>
            <person name="Varga T."/>
            <person name="Krizsan K."/>
            <person name="Foldi C."/>
            <person name="Dima B."/>
            <person name="Sanchez-Garcia M."/>
            <person name="Sanchez-Ramirez S."/>
            <person name="Szollosi G.J."/>
            <person name="Szarkandi J.G."/>
            <person name="Papp V."/>
            <person name="Albert L."/>
            <person name="Andreopoulos W."/>
            <person name="Angelini C."/>
            <person name="Antonin V."/>
            <person name="Barry K.W."/>
            <person name="Bougher N.L."/>
            <person name="Buchanan P."/>
            <person name="Buyck B."/>
            <person name="Bense V."/>
            <person name="Catcheside P."/>
            <person name="Chovatia M."/>
            <person name="Cooper J."/>
            <person name="Damon W."/>
            <person name="Desjardin D."/>
            <person name="Finy P."/>
            <person name="Geml J."/>
            <person name="Haridas S."/>
            <person name="Hughes K."/>
            <person name="Justo A."/>
            <person name="Karasinski D."/>
            <person name="Kautmanova I."/>
            <person name="Kiss B."/>
            <person name="Kocsube S."/>
            <person name="Kotiranta H."/>
            <person name="LaButti K.M."/>
            <person name="Lechner B.E."/>
            <person name="Liimatainen K."/>
            <person name="Lipzen A."/>
            <person name="Lukacs Z."/>
            <person name="Mihaltcheva S."/>
            <person name="Morgado L.N."/>
            <person name="Niskanen T."/>
            <person name="Noordeloos M.E."/>
            <person name="Ohm R.A."/>
            <person name="Ortiz-Santana B."/>
            <person name="Ovrebo C."/>
            <person name="Racz N."/>
            <person name="Riley R."/>
            <person name="Savchenko A."/>
            <person name="Shiryaev A."/>
            <person name="Soop K."/>
            <person name="Spirin V."/>
            <person name="Szebenyi C."/>
            <person name="Tomsovsky M."/>
            <person name="Tulloss R.E."/>
            <person name="Uehling J."/>
            <person name="Grigoriev I.V."/>
            <person name="Vagvolgyi C."/>
            <person name="Papp T."/>
            <person name="Martin F.M."/>
            <person name="Miettinen O."/>
            <person name="Hibbett D.S."/>
            <person name="Nagy L.G."/>
        </authorList>
    </citation>
    <scope>NUCLEOTIDE SEQUENCE [LARGE SCALE GENOMIC DNA]</scope>
    <source>
        <strain evidence="9 10">CBS 166.37</strain>
    </source>
</reference>
<dbReference type="PANTHER" id="PTHR32361">
    <property type="entry name" value="FERRIC/CUPRIC REDUCTASE TRANSMEMBRANE COMPONENT"/>
    <property type="match status" value="1"/>
</dbReference>
<evidence type="ECO:0000256" key="4">
    <source>
        <dbReference type="ARBA" id="ARBA00022989"/>
    </source>
</evidence>
<dbReference type="PANTHER" id="PTHR32361:SF23">
    <property type="entry name" value="FERRIC-CHELATE REDUCTASE"/>
    <property type="match status" value="1"/>
</dbReference>
<dbReference type="Pfam" id="PF01794">
    <property type="entry name" value="Ferric_reduct"/>
    <property type="match status" value="1"/>
</dbReference>